<dbReference type="PROSITE" id="PS51257">
    <property type="entry name" value="PROKAR_LIPOPROTEIN"/>
    <property type="match status" value="1"/>
</dbReference>
<feature type="domain" description="Thioredoxin" evidence="8">
    <location>
        <begin position="26"/>
        <end position="152"/>
    </location>
</feature>
<evidence type="ECO:0000256" key="2">
    <source>
        <dbReference type="ARBA" id="ARBA00022448"/>
    </source>
</evidence>
<dbReference type="CDD" id="cd02947">
    <property type="entry name" value="TRX_family"/>
    <property type="match status" value="1"/>
</dbReference>
<dbReference type="SUPFAM" id="SSF52833">
    <property type="entry name" value="Thioredoxin-like"/>
    <property type="match status" value="1"/>
</dbReference>
<evidence type="ECO:0000256" key="7">
    <source>
        <dbReference type="SAM" id="SignalP"/>
    </source>
</evidence>
<dbReference type="PANTHER" id="PTHR45663:SF11">
    <property type="entry name" value="GEO12009P1"/>
    <property type="match status" value="1"/>
</dbReference>
<feature type="chain" id="PRO_5022120673" description="Thioredoxin" evidence="7">
    <location>
        <begin position="21"/>
        <end position="152"/>
    </location>
</feature>
<organism evidence="9 10">
    <name type="scientific">Lignipirellula cremea</name>
    <dbReference type="NCBI Taxonomy" id="2528010"/>
    <lineage>
        <taxon>Bacteria</taxon>
        <taxon>Pseudomonadati</taxon>
        <taxon>Planctomycetota</taxon>
        <taxon>Planctomycetia</taxon>
        <taxon>Pirellulales</taxon>
        <taxon>Pirellulaceae</taxon>
        <taxon>Lignipirellula</taxon>
    </lineage>
</organism>
<dbReference type="Proteomes" id="UP000317648">
    <property type="component" value="Chromosome"/>
</dbReference>
<dbReference type="PROSITE" id="PS51352">
    <property type="entry name" value="THIOREDOXIN_2"/>
    <property type="match status" value="1"/>
</dbReference>
<keyword evidence="3" id="KW-0249">Electron transport</keyword>
<dbReference type="PRINTS" id="PR00421">
    <property type="entry name" value="THIOREDOXIN"/>
</dbReference>
<dbReference type="KEGG" id="lcre:Pla8534_14370"/>
<evidence type="ECO:0000256" key="1">
    <source>
        <dbReference type="ARBA" id="ARBA00008987"/>
    </source>
</evidence>
<dbReference type="Pfam" id="PF00085">
    <property type="entry name" value="Thioredoxin"/>
    <property type="match status" value="1"/>
</dbReference>
<dbReference type="PANTHER" id="PTHR45663">
    <property type="entry name" value="GEO12009P1"/>
    <property type="match status" value="1"/>
</dbReference>
<evidence type="ECO:0000256" key="4">
    <source>
        <dbReference type="ARBA" id="ARBA00023157"/>
    </source>
</evidence>
<dbReference type="GO" id="GO:0005829">
    <property type="term" value="C:cytosol"/>
    <property type="evidence" value="ECO:0007669"/>
    <property type="project" value="TreeGrafter"/>
</dbReference>
<accession>A0A518DPA1</accession>
<keyword evidence="5" id="KW-0676">Redox-active center</keyword>
<gene>
    <name evidence="9" type="primary">trxA_1</name>
    <name evidence="9" type="ORF">Pla8534_14370</name>
</gene>
<protein>
    <recommendedName>
        <fullName evidence="6">Thioredoxin</fullName>
    </recommendedName>
</protein>
<sequence precursor="true">MNRKYLPLLASLTACGLLLVAGCSTELPGPPPANSSASNSPSLYGVEPVKLTTADFHTSVLGSNGPAMVDCYADWCGPCRQLAPIVAELAADYDGRVLIGKLDVDASEEIARKYQITSIPTVLFFQNGELVDRVVGLESKQSLQRRLDSLLQ</sequence>
<dbReference type="RefSeq" id="WP_145050717.1">
    <property type="nucleotide sequence ID" value="NZ_CP036433.1"/>
</dbReference>
<dbReference type="GO" id="GO:0045454">
    <property type="term" value="P:cell redox homeostasis"/>
    <property type="evidence" value="ECO:0007669"/>
    <property type="project" value="TreeGrafter"/>
</dbReference>
<keyword evidence="2" id="KW-0813">Transport</keyword>
<dbReference type="FunFam" id="3.40.30.10:FF:000001">
    <property type="entry name" value="Thioredoxin"/>
    <property type="match status" value="1"/>
</dbReference>
<dbReference type="InterPro" id="IPR013766">
    <property type="entry name" value="Thioredoxin_domain"/>
</dbReference>
<dbReference type="EMBL" id="CP036433">
    <property type="protein sequence ID" value="QDU93656.1"/>
    <property type="molecule type" value="Genomic_DNA"/>
</dbReference>
<dbReference type="PROSITE" id="PS00194">
    <property type="entry name" value="THIOREDOXIN_1"/>
    <property type="match status" value="1"/>
</dbReference>
<reference evidence="9 10" key="1">
    <citation type="submission" date="2019-02" db="EMBL/GenBank/DDBJ databases">
        <title>Deep-cultivation of Planctomycetes and their phenomic and genomic characterization uncovers novel biology.</title>
        <authorList>
            <person name="Wiegand S."/>
            <person name="Jogler M."/>
            <person name="Boedeker C."/>
            <person name="Pinto D."/>
            <person name="Vollmers J."/>
            <person name="Rivas-Marin E."/>
            <person name="Kohn T."/>
            <person name="Peeters S.H."/>
            <person name="Heuer A."/>
            <person name="Rast P."/>
            <person name="Oberbeckmann S."/>
            <person name="Bunk B."/>
            <person name="Jeske O."/>
            <person name="Meyerdierks A."/>
            <person name="Storesund J.E."/>
            <person name="Kallscheuer N."/>
            <person name="Luecker S."/>
            <person name="Lage O.M."/>
            <person name="Pohl T."/>
            <person name="Merkel B.J."/>
            <person name="Hornburger P."/>
            <person name="Mueller R.-W."/>
            <person name="Bruemmer F."/>
            <person name="Labrenz M."/>
            <person name="Spormann A.M."/>
            <person name="Op den Camp H."/>
            <person name="Overmann J."/>
            <person name="Amann R."/>
            <person name="Jetten M.S.M."/>
            <person name="Mascher T."/>
            <person name="Medema M.H."/>
            <person name="Devos D.P."/>
            <person name="Kaster A.-K."/>
            <person name="Ovreas L."/>
            <person name="Rohde M."/>
            <person name="Galperin M.Y."/>
            <person name="Jogler C."/>
        </authorList>
    </citation>
    <scope>NUCLEOTIDE SEQUENCE [LARGE SCALE GENOMIC DNA]</scope>
    <source>
        <strain evidence="9 10">Pla85_3_4</strain>
    </source>
</reference>
<evidence type="ECO:0000313" key="10">
    <source>
        <dbReference type="Proteomes" id="UP000317648"/>
    </source>
</evidence>
<dbReference type="OrthoDB" id="9790390at2"/>
<name>A0A518DPA1_9BACT</name>
<evidence type="ECO:0000259" key="8">
    <source>
        <dbReference type="PROSITE" id="PS51352"/>
    </source>
</evidence>
<proteinExistence type="inferred from homology"/>
<evidence type="ECO:0000256" key="3">
    <source>
        <dbReference type="ARBA" id="ARBA00022982"/>
    </source>
</evidence>
<evidence type="ECO:0000313" key="9">
    <source>
        <dbReference type="EMBL" id="QDU93656.1"/>
    </source>
</evidence>
<dbReference type="GO" id="GO:0015035">
    <property type="term" value="F:protein-disulfide reductase activity"/>
    <property type="evidence" value="ECO:0007669"/>
    <property type="project" value="UniProtKB-UniRule"/>
</dbReference>
<dbReference type="AlphaFoldDB" id="A0A518DPA1"/>
<evidence type="ECO:0000256" key="5">
    <source>
        <dbReference type="ARBA" id="ARBA00023284"/>
    </source>
</evidence>
<evidence type="ECO:0000256" key="6">
    <source>
        <dbReference type="NCBIfam" id="TIGR01068"/>
    </source>
</evidence>
<keyword evidence="10" id="KW-1185">Reference proteome</keyword>
<dbReference type="InterPro" id="IPR005746">
    <property type="entry name" value="Thioredoxin"/>
</dbReference>
<dbReference type="Gene3D" id="3.40.30.10">
    <property type="entry name" value="Glutaredoxin"/>
    <property type="match status" value="1"/>
</dbReference>
<comment type="similarity">
    <text evidence="1">Belongs to the thioredoxin family.</text>
</comment>
<keyword evidence="7" id="KW-0732">Signal</keyword>
<dbReference type="InterPro" id="IPR017937">
    <property type="entry name" value="Thioredoxin_CS"/>
</dbReference>
<keyword evidence="4" id="KW-1015">Disulfide bond</keyword>
<dbReference type="NCBIfam" id="TIGR01068">
    <property type="entry name" value="thioredoxin"/>
    <property type="match status" value="1"/>
</dbReference>
<feature type="signal peptide" evidence="7">
    <location>
        <begin position="1"/>
        <end position="20"/>
    </location>
</feature>
<dbReference type="InterPro" id="IPR036249">
    <property type="entry name" value="Thioredoxin-like_sf"/>
</dbReference>